<keyword evidence="4" id="KW-0472">Membrane</keyword>
<proteinExistence type="predicted"/>
<dbReference type="Proteomes" id="UP001596043">
    <property type="component" value="Unassembled WGS sequence"/>
</dbReference>
<keyword evidence="8" id="KW-1185">Reference proteome</keyword>
<feature type="domain" description="Bacterial surface antigen (D15)" evidence="6">
    <location>
        <begin position="415"/>
        <end position="812"/>
    </location>
</feature>
<evidence type="ECO:0000259" key="6">
    <source>
        <dbReference type="Pfam" id="PF01103"/>
    </source>
</evidence>
<reference evidence="8" key="1">
    <citation type="journal article" date="2019" name="Int. J. Syst. Evol. Microbiol.">
        <title>The Global Catalogue of Microorganisms (GCM) 10K type strain sequencing project: providing services to taxonomists for standard genome sequencing and annotation.</title>
        <authorList>
            <consortium name="The Broad Institute Genomics Platform"/>
            <consortium name="The Broad Institute Genome Sequencing Center for Infectious Disease"/>
            <person name="Wu L."/>
            <person name="Ma J."/>
        </authorList>
    </citation>
    <scope>NUCLEOTIDE SEQUENCE [LARGE SCALE GENOMIC DNA]</scope>
    <source>
        <strain evidence="8">YJ-61-S</strain>
    </source>
</reference>
<comment type="subcellular location">
    <subcellularLocation>
        <location evidence="1">Membrane</location>
    </subcellularLocation>
</comment>
<sequence length="842" mass="95822">MLLAVLLAGCNAIKRVPEDDFLLEDNEIIVDGEKITDQRLYNFLYQQPNTKLAGSPFRLYIYNWARPDIDSILNAQRAKNDGRRNFWTRLLSRKQVEAFRKFKKDLNSGIKNTGEAPTIVNEIITKKSANRLARFYINNGYFNTEVDYTIKKDSNQRATVSYNVKRYKPYLLDSIVTMIASPVADSIYQAHKNESFLRKGEPYQKNKFEAERLRIEKLFRNNGLYHFESDRIRAIGDTVKTGNKTNLEIIIDNRKETAHDSVIDIPFKVHKVSEINILTDYNFANKDKPFADSISVDGFNFYVYDKLNYRTNAITDIIPLKPGAVYSDIEKTQTLTRLSRLNTFKYPSIVYQEDPADSTRTNLIANIRLTPLDKYKFRADFDASTSNIQDFGLAGFGSLLIRNIFKGAETLEISARGNIGASDDAANTNDSFFNISEIGMNASLVFPRIFFPVNTTKLIPAEWQPNTRFNLGVSVQQNIGLDKQSFAGKLSYNWTPSATNTFTFDLIDAQYVRNLNAPNYFNIYRNSFDDLNTLATANIDNVNPDYFDPESNTPRLTIPDGTNNFINDVENGTIPGFNTTQISEINAIRERQNRLTEDNLIFALNFTYTYNNRENLYDEEYSRLRTRIELAGNALSLAANLVGAPKNEDNNSRILGVVFSQYAKTEIDYTKHWDLGHNNILAIRAFGGMAIPYGNSNNIPFIRSFFAGGSNDNRAWQAYDLGPGSSGAVNEFNEANMKLSFNVEHRFDLLGPFEGAFFVDAGNIWNIFDNVDDPNSTFSSFSSLQDLAVGTGFGLRLDFDFFLARFDIGFKTYDPALEIGNRWFKQYNFANAVYNIGINYPF</sequence>
<dbReference type="Gene3D" id="2.40.160.50">
    <property type="entry name" value="membrane protein fhac: a member of the omp85/tpsb transporter family"/>
    <property type="match status" value="1"/>
</dbReference>
<gene>
    <name evidence="7" type="ORF">ACFO3O_02025</name>
</gene>
<keyword evidence="3" id="KW-0732">Signal</keyword>
<dbReference type="PANTHER" id="PTHR12815:SF47">
    <property type="entry name" value="TRANSLOCATION AND ASSEMBLY MODULE SUBUNIT TAMA"/>
    <property type="match status" value="1"/>
</dbReference>
<protein>
    <submittedName>
        <fullName evidence="7">BamA/TamA family outer membrane protein</fullName>
    </submittedName>
</protein>
<comment type="caution">
    <text evidence="7">The sequence shown here is derived from an EMBL/GenBank/DDBJ whole genome shotgun (WGS) entry which is preliminary data.</text>
</comment>
<keyword evidence="5" id="KW-0998">Cell outer membrane</keyword>
<dbReference type="EMBL" id="JBHSFV010000001">
    <property type="protein sequence ID" value="MFC4632663.1"/>
    <property type="molecule type" value="Genomic_DNA"/>
</dbReference>
<evidence type="ECO:0000313" key="7">
    <source>
        <dbReference type="EMBL" id="MFC4632663.1"/>
    </source>
</evidence>
<dbReference type="InterPro" id="IPR039910">
    <property type="entry name" value="D15-like"/>
</dbReference>
<dbReference type="InterPro" id="IPR000184">
    <property type="entry name" value="Bac_surfAg_D15"/>
</dbReference>
<evidence type="ECO:0000256" key="1">
    <source>
        <dbReference type="ARBA" id="ARBA00004370"/>
    </source>
</evidence>
<evidence type="ECO:0000256" key="2">
    <source>
        <dbReference type="ARBA" id="ARBA00022692"/>
    </source>
</evidence>
<evidence type="ECO:0000256" key="5">
    <source>
        <dbReference type="ARBA" id="ARBA00023237"/>
    </source>
</evidence>
<keyword evidence="2" id="KW-0812">Transmembrane</keyword>
<organism evidence="7 8">
    <name type="scientific">Dokdonia ponticola</name>
    <dbReference type="NCBI Taxonomy" id="2041041"/>
    <lineage>
        <taxon>Bacteria</taxon>
        <taxon>Pseudomonadati</taxon>
        <taxon>Bacteroidota</taxon>
        <taxon>Flavobacteriia</taxon>
        <taxon>Flavobacteriales</taxon>
        <taxon>Flavobacteriaceae</taxon>
        <taxon>Dokdonia</taxon>
    </lineage>
</organism>
<evidence type="ECO:0000256" key="3">
    <source>
        <dbReference type="ARBA" id="ARBA00022729"/>
    </source>
</evidence>
<dbReference type="PANTHER" id="PTHR12815">
    <property type="entry name" value="SORTING AND ASSEMBLY MACHINERY SAMM50 PROTEIN FAMILY MEMBER"/>
    <property type="match status" value="1"/>
</dbReference>
<accession>A0ABV9HR62</accession>
<dbReference type="RefSeq" id="WP_379976864.1">
    <property type="nucleotide sequence ID" value="NZ_JBHSFV010000001.1"/>
</dbReference>
<evidence type="ECO:0000256" key="4">
    <source>
        <dbReference type="ARBA" id="ARBA00023136"/>
    </source>
</evidence>
<dbReference type="Pfam" id="PF01103">
    <property type="entry name" value="Omp85"/>
    <property type="match status" value="1"/>
</dbReference>
<evidence type="ECO:0000313" key="8">
    <source>
        <dbReference type="Proteomes" id="UP001596043"/>
    </source>
</evidence>
<name>A0ABV9HR62_9FLAO</name>